<evidence type="ECO:0000313" key="2">
    <source>
        <dbReference type="Proteomes" id="UP000472263"/>
    </source>
</evidence>
<reference evidence="1" key="2">
    <citation type="submission" date="2025-08" db="UniProtKB">
        <authorList>
            <consortium name="Ensembl"/>
        </authorList>
    </citation>
    <scope>IDENTIFICATION</scope>
</reference>
<dbReference type="Ensembl" id="ENSMMDT00005041917.1">
    <property type="protein sequence ID" value="ENSMMDP00005041080.1"/>
    <property type="gene ID" value="ENSMMDG00005018998.1"/>
</dbReference>
<organism evidence="1 2">
    <name type="scientific">Myripristis murdjan</name>
    <name type="common">pinecone soldierfish</name>
    <dbReference type="NCBI Taxonomy" id="586833"/>
    <lineage>
        <taxon>Eukaryota</taxon>
        <taxon>Metazoa</taxon>
        <taxon>Chordata</taxon>
        <taxon>Craniata</taxon>
        <taxon>Vertebrata</taxon>
        <taxon>Euteleostomi</taxon>
        <taxon>Actinopterygii</taxon>
        <taxon>Neopterygii</taxon>
        <taxon>Teleostei</taxon>
        <taxon>Neoteleostei</taxon>
        <taxon>Acanthomorphata</taxon>
        <taxon>Holocentriformes</taxon>
        <taxon>Holocentridae</taxon>
        <taxon>Myripristis</taxon>
    </lineage>
</organism>
<protein>
    <submittedName>
        <fullName evidence="1">Uncharacterized protein</fullName>
    </submittedName>
</protein>
<dbReference type="AlphaFoldDB" id="A0A667ZD67"/>
<name>A0A667ZD67_9TELE</name>
<dbReference type="GeneTree" id="ENSGT00940000182443"/>
<sequence>MSHKHTLTLHVKWVKIRWLLSNRELLKVCVCVCVLTWPTCSDQTNCVFAENRGQMKVFLPNKLLECLPRSSSLPNERLRWNTNEVRCLTYHRFFVFPPPKQGPNWFQTGSR</sequence>
<reference evidence="1" key="3">
    <citation type="submission" date="2025-09" db="UniProtKB">
        <authorList>
            <consortium name="Ensembl"/>
        </authorList>
    </citation>
    <scope>IDENTIFICATION</scope>
</reference>
<proteinExistence type="predicted"/>
<accession>A0A667ZD67</accession>
<keyword evidence="2" id="KW-1185">Reference proteome</keyword>
<evidence type="ECO:0000313" key="1">
    <source>
        <dbReference type="Ensembl" id="ENSMMDP00005041080.1"/>
    </source>
</evidence>
<dbReference type="InParanoid" id="A0A667ZD67"/>
<reference evidence="1" key="1">
    <citation type="submission" date="2019-06" db="EMBL/GenBank/DDBJ databases">
        <authorList>
            <consortium name="Wellcome Sanger Institute Data Sharing"/>
        </authorList>
    </citation>
    <scope>NUCLEOTIDE SEQUENCE [LARGE SCALE GENOMIC DNA]</scope>
</reference>
<dbReference type="Proteomes" id="UP000472263">
    <property type="component" value="Chromosome 18"/>
</dbReference>